<organism evidence="2 3">
    <name type="scientific">Candidatus Bilophila faecipullorum</name>
    <dbReference type="NCBI Taxonomy" id="2838482"/>
    <lineage>
        <taxon>Bacteria</taxon>
        <taxon>Pseudomonadati</taxon>
        <taxon>Thermodesulfobacteriota</taxon>
        <taxon>Desulfovibrionia</taxon>
        <taxon>Desulfovibrionales</taxon>
        <taxon>Desulfovibrionaceae</taxon>
        <taxon>Bilophila</taxon>
    </lineage>
</organism>
<reference evidence="2" key="2">
    <citation type="submission" date="2021-04" db="EMBL/GenBank/DDBJ databases">
        <authorList>
            <person name="Gilroy R."/>
        </authorList>
    </citation>
    <scope>NUCLEOTIDE SEQUENCE</scope>
    <source>
        <strain evidence="2">ChiSxjej5B17-1746</strain>
    </source>
</reference>
<evidence type="ECO:0000259" key="1">
    <source>
        <dbReference type="Pfam" id="PF17775"/>
    </source>
</evidence>
<comment type="caution">
    <text evidence="2">The sequence shown here is derived from an EMBL/GenBank/DDBJ whole genome shotgun (WGS) entry which is preliminary data.</text>
</comment>
<proteinExistence type="predicted"/>
<dbReference type="AlphaFoldDB" id="A0A9D1U9C3"/>
<dbReference type="SUPFAM" id="SSF54427">
    <property type="entry name" value="NTF2-like"/>
    <property type="match status" value="1"/>
</dbReference>
<evidence type="ECO:0000313" key="3">
    <source>
        <dbReference type="Proteomes" id="UP000824264"/>
    </source>
</evidence>
<dbReference type="PANTHER" id="PTHR33747:SF1">
    <property type="entry name" value="ADENYLATE CYCLASE-ASSOCIATED CAP C-TERMINAL DOMAIN-CONTAINING PROTEIN"/>
    <property type="match status" value="1"/>
</dbReference>
<dbReference type="InterPro" id="IPR048469">
    <property type="entry name" value="YchJ-like_M"/>
</dbReference>
<name>A0A9D1U9C3_9BACT</name>
<dbReference type="InterPro" id="IPR004027">
    <property type="entry name" value="SEC_C_motif"/>
</dbReference>
<dbReference type="Proteomes" id="UP000824264">
    <property type="component" value="Unassembled WGS sequence"/>
</dbReference>
<sequence length="162" mass="18643">MSLCPCGSGRPYEECCEPFIEGRQPAPTAEALMRSRYTAHTLNKYDYLNETVHPTIRDEADHEEMKKWSEAVEWDGLEILSTKEGSEADMTGEVSFEARYSVNGMPQTLREDAFFRRDDGRWYYVDGNVYGQEPYRRETPKIGRNEPCPCGSGKKYKKCCGR</sequence>
<reference evidence="2" key="1">
    <citation type="journal article" date="2021" name="PeerJ">
        <title>Extensive microbial diversity within the chicken gut microbiome revealed by metagenomics and culture.</title>
        <authorList>
            <person name="Gilroy R."/>
            <person name="Ravi A."/>
            <person name="Getino M."/>
            <person name="Pursley I."/>
            <person name="Horton D.L."/>
            <person name="Alikhan N.F."/>
            <person name="Baker D."/>
            <person name="Gharbi K."/>
            <person name="Hall N."/>
            <person name="Watson M."/>
            <person name="Adriaenssens E.M."/>
            <person name="Foster-Nyarko E."/>
            <person name="Jarju S."/>
            <person name="Secka A."/>
            <person name="Antonio M."/>
            <person name="Oren A."/>
            <person name="Chaudhuri R.R."/>
            <person name="La Ragione R."/>
            <person name="Hildebrand F."/>
            <person name="Pallen M.J."/>
        </authorList>
    </citation>
    <scope>NUCLEOTIDE SEQUENCE</scope>
    <source>
        <strain evidence="2">ChiSxjej5B17-1746</strain>
    </source>
</reference>
<dbReference type="InterPro" id="IPR032710">
    <property type="entry name" value="NTF2-like_dom_sf"/>
</dbReference>
<dbReference type="Pfam" id="PF02810">
    <property type="entry name" value="SEC-C"/>
    <property type="match status" value="2"/>
</dbReference>
<protein>
    <submittedName>
        <fullName evidence="2">YchJ family protein</fullName>
    </submittedName>
</protein>
<dbReference type="SUPFAM" id="SSF103642">
    <property type="entry name" value="Sec-C motif"/>
    <property type="match status" value="1"/>
</dbReference>
<feature type="domain" description="YchJ-like middle NTF2-like" evidence="1">
    <location>
        <begin position="28"/>
        <end position="127"/>
    </location>
</feature>
<accession>A0A9D1U9C3</accession>
<evidence type="ECO:0000313" key="2">
    <source>
        <dbReference type="EMBL" id="HIW79559.1"/>
    </source>
</evidence>
<dbReference type="Pfam" id="PF17775">
    <property type="entry name" value="YchJ_M-like"/>
    <property type="match status" value="1"/>
</dbReference>
<dbReference type="NCBIfam" id="NF002449">
    <property type="entry name" value="PRK01617.1"/>
    <property type="match status" value="1"/>
</dbReference>
<dbReference type="EMBL" id="DXGI01000391">
    <property type="protein sequence ID" value="HIW79559.1"/>
    <property type="molecule type" value="Genomic_DNA"/>
</dbReference>
<dbReference type="Gene3D" id="3.10.450.50">
    <property type="match status" value="1"/>
</dbReference>
<dbReference type="PANTHER" id="PTHR33747">
    <property type="entry name" value="UPF0225 PROTEIN SCO1677"/>
    <property type="match status" value="1"/>
</dbReference>
<dbReference type="NCBIfam" id="NF002486">
    <property type="entry name" value="PRK01752.1"/>
    <property type="match status" value="1"/>
</dbReference>
<gene>
    <name evidence="2" type="ORF">H9874_10520</name>
</gene>